<dbReference type="Proteomes" id="UP000677244">
    <property type="component" value="Unassembled WGS sequence"/>
</dbReference>
<sequence>MLSTPTRFIESFEKKASRIENHLINTSERALKQLSKQESRLQKKLRKKDPLLAKQLFGQSVAKYQSLQSDLTNKASKFTGRADYIPFLDTITTAIRFLQHYKALAHNSMIHQSLEQLNSMQHRFEQSKSIQQYLYSRQQYLKERLGKLNMIKELKQYDKKLYYYQAQIAVYKDLLKQPDKLERKVIDLLSKTNPFQDFMARYSILGSLFTGSSYNTNTPALPGLQSSAQVNSLIQQTTGANNLQALQSNLQQAEPQIQQLKNKINIMGRGADGELPNFRPNQQRVKSFWNRWELGTNLQSTPGNAWLPSATQTGLSAGYKLNDRSVIGVGIAGNIGWSKSVRHIVVSYEGLGARSFVDWKLKGSCWLSAGYEMNYRSAFTRIEQLNRLNKWQQSGLVGISKKYQVSKKLKGSLSLLWDYLSYSQLPRTQPLVFRYGYNIK</sequence>
<proteinExistence type="predicted"/>
<dbReference type="RefSeq" id="WP_209144953.1">
    <property type="nucleotide sequence ID" value="NZ_JAGHKO010000024.1"/>
</dbReference>
<evidence type="ECO:0000313" key="1">
    <source>
        <dbReference type="EMBL" id="MBO9205412.1"/>
    </source>
</evidence>
<comment type="caution">
    <text evidence="1">The sequence shown here is derived from an EMBL/GenBank/DDBJ whole genome shotgun (WGS) entry which is preliminary data.</text>
</comment>
<protein>
    <recommendedName>
        <fullName evidence="3">Autotransporter domain-containing protein</fullName>
    </recommendedName>
</protein>
<reference evidence="1 2" key="1">
    <citation type="submission" date="2021-03" db="EMBL/GenBank/DDBJ databases">
        <title>Assistant Professor.</title>
        <authorList>
            <person name="Huq M.A."/>
        </authorList>
    </citation>
    <scope>NUCLEOTIDE SEQUENCE [LARGE SCALE GENOMIC DNA]</scope>
    <source>
        <strain evidence="1 2">MAH-29</strain>
    </source>
</reference>
<evidence type="ECO:0000313" key="2">
    <source>
        <dbReference type="Proteomes" id="UP000677244"/>
    </source>
</evidence>
<name>A0ABS3Z5J2_9BACT</name>
<dbReference type="EMBL" id="JAGHKO010000024">
    <property type="protein sequence ID" value="MBO9205412.1"/>
    <property type="molecule type" value="Genomic_DNA"/>
</dbReference>
<organism evidence="1 2">
    <name type="scientific">Niastella soli</name>
    <dbReference type="NCBI Taxonomy" id="2821487"/>
    <lineage>
        <taxon>Bacteria</taxon>
        <taxon>Pseudomonadati</taxon>
        <taxon>Bacteroidota</taxon>
        <taxon>Chitinophagia</taxon>
        <taxon>Chitinophagales</taxon>
        <taxon>Chitinophagaceae</taxon>
        <taxon>Niastella</taxon>
    </lineage>
</organism>
<accession>A0ABS3Z5J2</accession>
<gene>
    <name evidence="1" type="ORF">J7I42_34300</name>
</gene>
<keyword evidence="2" id="KW-1185">Reference proteome</keyword>
<evidence type="ECO:0008006" key="3">
    <source>
        <dbReference type="Google" id="ProtNLM"/>
    </source>
</evidence>